<evidence type="ECO:0000256" key="6">
    <source>
        <dbReference type="ARBA" id="ARBA00022741"/>
    </source>
</evidence>
<evidence type="ECO:0000256" key="2">
    <source>
        <dbReference type="ARBA" id="ARBA00001946"/>
    </source>
</evidence>
<dbReference type="GO" id="GO:0000287">
    <property type="term" value="F:magnesium ion binding"/>
    <property type="evidence" value="ECO:0007669"/>
    <property type="project" value="UniProtKB-UniRule"/>
</dbReference>
<proteinExistence type="inferred from homology"/>
<dbReference type="HAMAP" id="MF_00228">
    <property type="entry name" value="Thz_kinase"/>
    <property type="match status" value="1"/>
</dbReference>
<dbReference type="PIRSF" id="PIRSF000513">
    <property type="entry name" value="Thz_kinase"/>
    <property type="match status" value="1"/>
</dbReference>
<comment type="function">
    <text evidence="11">Catalyzes the phosphorylation of the hydroxyl group of 4-methyl-5-beta-hydroxyethylthiazole (THZ).</text>
</comment>
<evidence type="ECO:0000256" key="1">
    <source>
        <dbReference type="ARBA" id="ARBA00001771"/>
    </source>
</evidence>
<dbReference type="AlphaFoldDB" id="A0A916Q3U3"/>
<evidence type="ECO:0000313" key="12">
    <source>
        <dbReference type="EMBL" id="GFO83908.1"/>
    </source>
</evidence>
<keyword evidence="7 11" id="KW-0418">Kinase</keyword>
<keyword evidence="13" id="KW-1185">Reference proteome</keyword>
<organism evidence="12 13">
    <name type="scientific">Anaerostipes butyraticus</name>
    <dbReference type="NCBI Taxonomy" id="645466"/>
    <lineage>
        <taxon>Bacteria</taxon>
        <taxon>Bacillati</taxon>
        <taxon>Bacillota</taxon>
        <taxon>Clostridia</taxon>
        <taxon>Lachnospirales</taxon>
        <taxon>Lachnospiraceae</taxon>
        <taxon>Anaerostipes</taxon>
    </lineage>
</organism>
<dbReference type="SUPFAM" id="SSF53613">
    <property type="entry name" value="Ribokinase-like"/>
    <property type="match status" value="1"/>
</dbReference>
<dbReference type="GO" id="GO:0004417">
    <property type="term" value="F:hydroxyethylthiazole kinase activity"/>
    <property type="evidence" value="ECO:0007669"/>
    <property type="project" value="UniProtKB-UniRule"/>
</dbReference>
<dbReference type="GO" id="GO:0009228">
    <property type="term" value="P:thiamine biosynthetic process"/>
    <property type="evidence" value="ECO:0007669"/>
    <property type="project" value="UniProtKB-KW"/>
</dbReference>
<reference evidence="12" key="1">
    <citation type="submission" date="2020-06" db="EMBL/GenBank/DDBJ databases">
        <title>Characterization of fructooligosaccharide metabolism and fructooligosaccharide-degrading enzymes in human commensal butyrate producers.</title>
        <authorList>
            <person name="Tanno H."/>
            <person name="Fujii T."/>
            <person name="Hirano K."/>
            <person name="Maeno S."/>
            <person name="Tonozuka T."/>
            <person name="Sakamoto M."/>
            <person name="Ohkuma M."/>
            <person name="Tochio T."/>
            <person name="Endo A."/>
        </authorList>
    </citation>
    <scope>NUCLEOTIDE SEQUENCE</scope>
    <source>
        <strain evidence="12">JCM 17466</strain>
    </source>
</reference>
<sequence length="276" mass="29453">MGNPDYGKIFENIKEHSPLIHCITNYVTINDVANIILAAGGFPIMAEEKEEVEEITRMCDGLVLNIGTLQKKKTEAMLLAGKTANETGRPVIFDPVGAGSSGLRTETAHRIMKEIKLSVIRGNVSEIKALCQDKAMTKGVDADGKDALTKDSMEDMISMGRRLSEETGAVILMTGAVDLAVFGRQTAVIYNGDPDMARITGSGCMLDGVLGVFAGASPESLFDSVVTAAGTMGICGEKAAAASRGTGSFRMCFIDEMSKITAKQVERGIRIEYKSK</sequence>
<dbReference type="PRINTS" id="PR01099">
    <property type="entry name" value="HYETHTZKNASE"/>
</dbReference>
<feature type="binding site" evidence="11">
    <location>
        <position position="174"/>
    </location>
    <ligand>
        <name>ATP</name>
        <dbReference type="ChEBI" id="CHEBI:30616"/>
    </ligand>
</feature>
<evidence type="ECO:0000313" key="13">
    <source>
        <dbReference type="Proteomes" id="UP000613208"/>
    </source>
</evidence>
<comment type="pathway">
    <text evidence="3 11">Cofactor biosynthesis; thiamine diphosphate biosynthesis; 4-methyl-5-(2-phosphoethyl)-thiazole from 5-(2-hydroxyethyl)-4-methylthiazole: step 1/1.</text>
</comment>
<keyword evidence="8 11" id="KW-0067">ATP-binding</keyword>
<dbReference type="GO" id="GO:0009229">
    <property type="term" value="P:thiamine diphosphate biosynthetic process"/>
    <property type="evidence" value="ECO:0007669"/>
    <property type="project" value="UniProtKB-UniRule"/>
</dbReference>
<keyword evidence="5 11" id="KW-0479">Metal-binding</keyword>
<comment type="catalytic activity">
    <reaction evidence="1 11">
        <text>5-(2-hydroxyethyl)-4-methylthiazole + ATP = 4-methyl-5-(2-phosphooxyethyl)-thiazole + ADP + H(+)</text>
        <dbReference type="Rhea" id="RHEA:24212"/>
        <dbReference type="ChEBI" id="CHEBI:15378"/>
        <dbReference type="ChEBI" id="CHEBI:17957"/>
        <dbReference type="ChEBI" id="CHEBI:30616"/>
        <dbReference type="ChEBI" id="CHEBI:58296"/>
        <dbReference type="ChEBI" id="CHEBI:456216"/>
        <dbReference type="EC" id="2.7.1.50"/>
    </reaction>
</comment>
<keyword evidence="10 11" id="KW-0784">Thiamine biosynthesis</keyword>
<feature type="binding site" evidence="11">
    <location>
        <position position="121"/>
    </location>
    <ligand>
        <name>ATP</name>
        <dbReference type="ChEBI" id="CHEBI:30616"/>
    </ligand>
</feature>
<feature type="binding site" evidence="11">
    <location>
        <position position="201"/>
    </location>
    <ligand>
        <name>substrate</name>
    </ligand>
</feature>
<evidence type="ECO:0000256" key="5">
    <source>
        <dbReference type="ARBA" id="ARBA00022723"/>
    </source>
</evidence>
<dbReference type="InterPro" id="IPR029056">
    <property type="entry name" value="Ribokinase-like"/>
</dbReference>
<keyword evidence="6 11" id="KW-0547">Nucleotide-binding</keyword>
<evidence type="ECO:0000256" key="9">
    <source>
        <dbReference type="ARBA" id="ARBA00022842"/>
    </source>
</evidence>
<evidence type="ECO:0000256" key="3">
    <source>
        <dbReference type="ARBA" id="ARBA00004868"/>
    </source>
</evidence>
<protein>
    <recommendedName>
        <fullName evidence="11">Hydroxyethylthiazole kinase</fullName>
        <ecNumber evidence="11">2.7.1.50</ecNumber>
    </recommendedName>
    <alternativeName>
        <fullName evidence="11">4-methyl-5-beta-hydroxyethylthiazole kinase</fullName>
        <shortName evidence="11">TH kinase</shortName>
        <shortName evidence="11">Thz kinase</shortName>
    </alternativeName>
</protein>
<gene>
    <name evidence="11 12" type="primary">thiM</name>
    <name evidence="12" type="ORF">ANBU17_02550</name>
</gene>
<evidence type="ECO:0000256" key="11">
    <source>
        <dbReference type="HAMAP-Rule" id="MF_00228"/>
    </source>
</evidence>
<comment type="cofactor">
    <cofactor evidence="2 11">
        <name>Mg(2+)</name>
        <dbReference type="ChEBI" id="CHEBI:18420"/>
    </cofactor>
</comment>
<feature type="binding site" evidence="11">
    <location>
        <position position="45"/>
    </location>
    <ligand>
        <name>substrate</name>
    </ligand>
</feature>
<dbReference type="InterPro" id="IPR000417">
    <property type="entry name" value="Hyethyz_kinase"/>
</dbReference>
<dbReference type="GO" id="GO:0005524">
    <property type="term" value="F:ATP binding"/>
    <property type="evidence" value="ECO:0007669"/>
    <property type="project" value="UniProtKB-UniRule"/>
</dbReference>
<dbReference type="NCBIfam" id="NF006830">
    <property type="entry name" value="PRK09355.1"/>
    <property type="match status" value="1"/>
</dbReference>
<dbReference type="CDD" id="cd01170">
    <property type="entry name" value="THZ_kinase"/>
    <property type="match status" value="1"/>
</dbReference>
<dbReference type="Proteomes" id="UP000613208">
    <property type="component" value="Unassembled WGS sequence"/>
</dbReference>
<dbReference type="EC" id="2.7.1.50" evidence="11"/>
<dbReference type="RefSeq" id="WP_201309659.1">
    <property type="nucleotide sequence ID" value="NZ_BLYI01000006.1"/>
</dbReference>
<evidence type="ECO:0000256" key="7">
    <source>
        <dbReference type="ARBA" id="ARBA00022777"/>
    </source>
</evidence>
<name>A0A916Q3U3_9FIRM</name>
<dbReference type="EMBL" id="BLYI01000006">
    <property type="protein sequence ID" value="GFO83908.1"/>
    <property type="molecule type" value="Genomic_DNA"/>
</dbReference>
<evidence type="ECO:0000256" key="4">
    <source>
        <dbReference type="ARBA" id="ARBA00022679"/>
    </source>
</evidence>
<comment type="similarity">
    <text evidence="11">Belongs to the Thz kinase family.</text>
</comment>
<comment type="caution">
    <text evidence="12">The sequence shown here is derived from an EMBL/GenBank/DDBJ whole genome shotgun (WGS) entry which is preliminary data.</text>
</comment>
<accession>A0A916Q3U3</accession>
<dbReference type="Gene3D" id="3.40.1190.20">
    <property type="match status" value="1"/>
</dbReference>
<evidence type="ECO:0000256" key="8">
    <source>
        <dbReference type="ARBA" id="ARBA00022840"/>
    </source>
</evidence>
<dbReference type="Pfam" id="PF02110">
    <property type="entry name" value="HK"/>
    <property type="match status" value="1"/>
</dbReference>
<keyword evidence="4 11" id="KW-0808">Transferase</keyword>
<evidence type="ECO:0000256" key="10">
    <source>
        <dbReference type="ARBA" id="ARBA00022977"/>
    </source>
</evidence>
<keyword evidence="9 11" id="KW-0460">Magnesium</keyword>